<evidence type="ECO:0000313" key="7">
    <source>
        <dbReference type="Proteomes" id="UP000642144"/>
    </source>
</evidence>
<dbReference type="InterPro" id="IPR052556">
    <property type="entry name" value="PolySynth_Transporter"/>
</dbReference>
<feature type="transmembrane region" description="Helical" evidence="5">
    <location>
        <begin position="331"/>
        <end position="352"/>
    </location>
</feature>
<protein>
    <submittedName>
        <fullName evidence="6">Oligosaccharide flippase family protein</fullName>
    </submittedName>
</protein>
<accession>A0ABW9W5R1</accession>
<feature type="transmembrane region" description="Helical" evidence="5">
    <location>
        <begin position="364"/>
        <end position="386"/>
    </location>
</feature>
<comment type="subcellular location">
    <subcellularLocation>
        <location evidence="1">Membrane</location>
        <topology evidence="1">Multi-pass membrane protein</topology>
    </subcellularLocation>
</comment>
<keyword evidence="7" id="KW-1185">Reference proteome</keyword>
<feature type="transmembrane region" description="Helical" evidence="5">
    <location>
        <begin position="185"/>
        <end position="208"/>
    </location>
</feature>
<dbReference type="EMBL" id="WWCT01000020">
    <property type="protein sequence ID" value="MYN29068.1"/>
    <property type="molecule type" value="Genomic_DNA"/>
</dbReference>
<evidence type="ECO:0000256" key="3">
    <source>
        <dbReference type="ARBA" id="ARBA00022989"/>
    </source>
</evidence>
<organism evidence="6 7">
    <name type="scientific">Duganella levis</name>
    <dbReference type="NCBI Taxonomy" id="2692169"/>
    <lineage>
        <taxon>Bacteria</taxon>
        <taxon>Pseudomonadati</taxon>
        <taxon>Pseudomonadota</taxon>
        <taxon>Betaproteobacteria</taxon>
        <taxon>Burkholderiales</taxon>
        <taxon>Oxalobacteraceae</taxon>
        <taxon>Telluria group</taxon>
        <taxon>Duganella</taxon>
    </lineage>
</organism>
<comment type="caution">
    <text evidence="6">The sequence shown here is derived from an EMBL/GenBank/DDBJ whole genome shotgun (WGS) entry which is preliminary data.</text>
</comment>
<reference evidence="6 7" key="1">
    <citation type="submission" date="2019-12" db="EMBL/GenBank/DDBJ databases">
        <title>Novel species isolated from a subtropical stream in China.</title>
        <authorList>
            <person name="Lu H."/>
        </authorList>
    </citation>
    <scope>NUCLEOTIDE SEQUENCE [LARGE SCALE GENOMIC DNA]</scope>
    <source>
        <strain evidence="6 7">CY42W</strain>
    </source>
</reference>
<sequence>MSAVMRVVHQLEARFRVLTFARTMVPTMGALALQFVTFAITARGLGVEQFGRYTALLAIVGIGVELTGLGGADLLVRAVSRDRTAFPRYYGNMLLLGALTTPIVVALGVAVAVGAMQTTVGWLPLITALLAEIVIARMSASLELVMVAHGHTVRAGWVRMTTVVVRLLLAVAYFMLFGWHELDSWIAVVCAQSLVLTAVYVGIGARLYGRPVWQLLQHEMGGGLSFCITQTARSAQSNLDRMVLSRYADDATLGLYGAASRFMQLGMFPLQVVTRIIYPNYFVHGKEGIAASRRYAIRMTPLLFGVGVLSGGAVALAALLAPYALGKGYEGSTAVTLGLACALPFMALQYPAADALTGAGRQSLRALIYSLSAVGFGFVLLGGAYLGGIRGVVLAFLLGHLLLALIFWAVALLCRDSQPAQR</sequence>
<feature type="transmembrane region" description="Helical" evidence="5">
    <location>
        <begin position="122"/>
        <end position="145"/>
    </location>
</feature>
<feature type="transmembrane region" description="Helical" evidence="5">
    <location>
        <begin position="53"/>
        <end position="72"/>
    </location>
</feature>
<dbReference type="RefSeq" id="WP_161056847.1">
    <property type="nucleotide sequence ID" value="NZ_WWCT01000020.1"/>
</dbReference>
<evidence type="ECO:0000313" key="6">
    <source>
        <dbReference type="EMBL" id="MYN29068.1"/>
    </source>
</evidence>
<evidence type="ECO:0000256" key="4">
    <source>
        <dbReference type="ARBA" id="ARBA00023136"/>
    </source>
</evidence>
<gene>
    <name evidence="6" type="ORF">GTP69_21930</name>
</gene>
<feature type="transmembrane region" description="Helical" evidence="5">
    <location>
        <begin position="302"/>
        <end position="325"/>
    </location>
</feature>
<keyword evidence="4 5" id="KW-0472">Membrane</keyword>
<keyword evidence="3 5" id="KW-1133">Transmembrane helix</keyword>
<evidence type="ECO:0000256" key="2">
    <source>
        <dbReference type="ARBA" id="ARBA00022692"/>
    </source>
</evidence>
<feature type="transmembrane region" description="Helical" evidence="5">
    <location>
        <begin position="392"/>
        <end position="414"/>
    </location>
</feature>
<dbReference type="PANTHER" id="PTHR43424:SF1">
    <property type="entry name" value="LOCUS PUTATIVE PROTEIN 1-RELATED"/>
    <property type="match status" value="1"/>
</dbReference>
<feature type="transmembrane region" description="Helical" evidence="5">
    <location>
        <begin position="20"/>
        <end position="41"/>
    </location>
</feature>
<proteinExistence type="predicted"/>
<dbReference type="Proteomes" id="UP000642144">
    <property type="component" value="Unassembled WGS sequence"/>
</dbReference>
<feature type="transmembrane region" description="Helical" evidence="5">
    <location>
        <begin position="157"/>
        <end position="179"/>
    </location>
</feature>
<name>A0ABW9W5R1_9BURK</name>
<keyword evidence="2 5" id="KW-0812">Transmembrane</keyword>
<dbReference type="Pfam" id="PF01943">
    <property type="entry name" value="Polysacc_synt"/>
    <property type="match status" value="1"/>
</dbReference>
<evidence type="ECO:0000256" key="5">
    <source>
        <dbReference type="SAM" id="Phobius"/>
    </source>
</evidence>
<evidence type="ECO:0000256" key="1">
    <source>
        <dbReference type="ARBA" id="ARBA00004141"/>
    </source>
</evidence>
<dbReference type="InterPro" id="IPR002797">
    <property type="entry name" value="Polysacc_synth"/>
</dbReference>
<feature type="transmembrane region" description="Helical" evidence="5">
    <location>
        <begin position="93"/>
        <end position="116"/>
    </location>
</feature>
<dbReference type="PANTHER" id="PTHR43424">
    <property type="entry name" value="LOCUS PUTATIVE PROTEIN 1-RELATED"/>
    <property type="match status" value="1"/>
</dbReference>